<dbReference type="EMBL" id="KZ084089">
    <property type="protein sequence ID" value="OSD06801.1"/>
    <property type="molecule type" value="Genomic_DNA"/>
</dbReference>
<dbReference type="Pfam" id="PF08647">
    <property type="entry name" value="BRE1"/>
    <property type="match status" value="1"/>
</dbReference>
<evidence type="ECO:0000313" key="2">
    <source>
        <dbReference type="EMBL" id="OSD06801.1"/>
    </source>
</evidence>
<keyword evidence="1" id="KW-0175">Coiled coil</keyword>
<dbReference type="STRING" id="1353009.A0A1Y2J2X0"/>
<dbReference type="AlphaFoldDB" id="A0A1Y2J2X0"/>
<evidence type="ECO:0000313" key="3">
    <source>
        <dbReference type="Proteomes" id="UP000193067"/>
    </source>
</evidence>
<dbReference type="OrthoDB" id="10266039at2759"/>
<sequence length="265" mass="29681">MSKTNVERAKAENKFFAAMRDKESSDQERKNLTRNLDKAGKALDKLAESEKALTTRIHLLEKEAANLKRVADAQKEQTSALQSESNEWRMRFLGERKTVEEIRTAFQEHSTAIDKKRTELRKIEESLLKAKSSVEKQAAKLKSLSSSSGSNAREAELQSEIDKCMPPQMLHLQDEHAQYRHHEMHAHILQALRRGTNSNTAAQVPSLQPSFLSGGSTAIVLPVTVPHLLGCRSSVVSTFPGCFVLTLLLLLLRTLRLCYGVSIHP</sequence>
<dbReference type="Proteomes" id="UP000193067">
    <property type="component" value="Unassembled WGS sequence"/>
</dbReference>
<proteinExistence type="predicted"/>
<keyword evidence="3" id="KW-1185">Reference proteome</keyword>
<reference evidence="2 3" key="1">
    <citation type="journal article" date="2015" name="Biotechnol. Biofuels">
        <title>Enhanced degradation of softwood versus hardwood by the white-rot fungus Pycnoporus coccineus.</title>
        <authorList>
            <person name="Couturier M."/>
            <person name="Navarro D."/>
            <person name="Chevret D."/>
            <person name="Henrissat B."/>
            <person name="Piumi F."/>
            <person name="Ruiz-Duenas F.J."/>
            <person name="Martinez A.T."/>
            <person name="Grigoriev I.V."/>
            <person name="Riley R."/>
            <person name="Lipzen A."/>
            <person name="Berrin J.G."/>
            <person name="Master E.R."/>
            <person name="Rosso M.N."/>
        </authorList>
    </citation>
    <scope>NUCLEOTIDE SEQUENCE [LARGE SCALE GENOMIC DNA]</scope>
    <source>
        <strain evidence="2 3">BRFM310</strain>
    </source>
</reference>
<accession>A0A1Y2J2X0</accession>
<name>A0A1Y2J2X0_TRAC3</name>
<feature type="coiled-coil region" evidence="1">
    <location>
        <begin position="22"/>
        <end position="84"/>
    </location>
</feature>
<protein>
    <submittedName>
        <fullName evidence="2">Uncharacterized protein</fullName>
    </submittedName>
</protein>
<organism evidence="2 3">
    <name type="scientific">Trametes coccinea (strain BRFM310)</name>
    <name type="common">Pycnoporus coccineus</name>
    <dbReference type="NCBI Taxonomy" id="1353009"/>
    <lineage>
        <taxon>Eukaryota</taxon>
        <taxon>Fungi</taxon>
        <taxon>Dikarya</taxon>
        <taxon>Basidiomycota</taxon>
        <taxon>Agaricomycotina</taxon>
        <taxon>Agaricomycetes</taxon>
        <taxon>Polyporales</taxon>
        <taxon>Polyporaceae</taxon>
        <taxon>Trametes</taxon>
    </lineage>
</organism>
<gene>
    <name evidence="2" type="ORF">PYCCODRAFT_765107</name>
</gene>
<evidence type="ECO:0000256" key="1">
    <source>
        <dbReference type="SAM" id="Coils"/>
    </source>
</evidence>